<protein>
    <submittedName>
        <fullName evidence="1">ATP-dependent DNA helicase</fullName>
    </submittedName>
</protein>
<keyword evidence="1" id="KW-0067">ATP-binding</keyword>
<name>A0A7T8KES3_CALRO</name>
<feature type="non-terminal residue" evidence="1">
    <location>
        <position position="94"/>
    </location>
</feature>
<dbReference type="OrthoDB" id="6379596at2759"/>
<gene>
    <name evidence="1" type="ORF">FKW44_007241</name>
</gene>
<dbReference type="AlphaFoldDB" id="A0A7T8KES3"/>
<evidence type="ECO:0000313" key="2">
    <source>
        <dbReference type="Proteomes" id="UP000595437"/>
    </source>
</evidence>
<accession>A0A7T8KES3</accession>
<keyword evidence="1" id="KW-0378">Hydrolase</keyword>
<dbReference type="EMBL" id="CP045893">
    <property type="protein sequence ID" value="QQP54413.1"/>
    <property type="molecule type" value="Genomic_DNA"/>
</dbReference>
<keyword evidence="2" id="KW-1185">Reference proteome</keyword>
<evidence type="ECO:0000313" key="1">
    <source>
        <dbReference type="EMBL" id="QQP54413.1"/>
    </source>
</evidence>
<organism evidence="1 2">
    <name type="scientific">Caligus rogercresseyi</name>
    <name type="common">Sea louse</name>
    <dbReference type="NCBI Taxonomy" id="217165"/>
    <lineage>
        <taxon>Eukaryota</taxon>
        <taxon>Metazoa</taxon>
        <taxon>Ecdysozoa</taxon>
        <taxon>Arthropoda</taxon>
        <taxon>Crustacea</taxon>
        <taxon>Multicrustacea</taxon>
        <taxon>Hexanauplia</taxon>
        <taxon>Copepoda</taxon>
        <taxon>Siphonostomatoida</taxon>
        <taxon>Caligidae</taxon>
        <taxon>Caligus</taxon>
    </lineage>
</organism>
<dbReference type="GO" id="GO:0004386">
    <property type="term" value="F:helicase activity"/>
    <property type="evidence" value="ECO:0007669"/>
    <property type="project" value="UniProtKB-KW"/>
</dbReference>
<dbReference type="Proteomes" id="UP000595437">
    <property type="component" value="Chromosome 4"/>
</dbReference>
<proteinExistence type="predicted"/>
<reference evidence="2" key="1">
    <citation type="submission" date="2021-01" db="EMBL/GenBank/DDBJ databases">
        <title>Caligus Genome Assembly.</title>
        <authorList>
            <person name="Gallardo-Escarate C."/>
        </authorList>
    </citation>
    <scope>NUCLEOTIDE SEQUENCE [LARGE SCALE GENOMIC DNA]</scope>
</reference>
<sequence>MYNQALIFLEDKVLEIGGCSLDNYALTTPDRIQQRLISRHMLRETSYANDLLQQYVDDNEPLLTPDQTDAYTKIMLKVNSGSAGILFLDAPGGT</sequence>
<keyword evidence="1" id="KW-0547">Nucleotide-binding</keyword>
<keyword evidence="1" id="KW-0347">Helicase</keyword>